<dbReference type="RefSeq" id="WP_377547451.1">
    <property type="nucleotide sequence ID" value="NZ_JBHSBN010000012.1"/>
</dbReference>
<comment type="caution">
    <text evidence="1">The sequence shown here is derived from an EMBL/GenBank/DDBJ whole genome shotgun (WGS) entry which is preliminary data.</text>
</comment>
<name>A0ABV8KPR3_9ACTN</name>
<evidence type="ECO:0000313" key="2">
    <source>
        <dbReference type="Proteomes" id="UP001595868"/>
    </source>
</evidence>
<accession>A0ABV8KPR3</accession>
<reference evidence="2" key="1">
    <citation type="journal article" date="2019" name="Int. J. Syst. Evol. Microbiol.">
        <title>The Global Catalogue of Microorganisms (GCM) 10K type strain sequencing project: providing services to taxonomists for standard genome sequencing and annotation.</title>
        <authorList>
            <consortium name="The Broad Institute Genomics Platform"/>
            <consortium name="The Broad Institute Genome Sequencing Center for Infectious Disease"/>
            <person name="Wu L."/>
            <person name="Ma J."/>
        </authorList>
    </citation>
    <scope>NUCLEOTIDE SEQUENCE [LARGE SCALE GENOMIC DNA]</scope>
    <source>
        <strain evidence="2">2902at01</strain>
    </source>
</reference>
<dbReference type="EMBL" id="JBHSBN010000012">
    <property type="protein sequence ID" value="MFC4107897.1"/>
    <property type="molecule type" value="Genomic_DNA"/>
</dbReference>
<protein>
    <submittedName>
        <fullName evidence="1">Uncharacterized protein</fullName>
    </submittedName>
</protein>
<gene>
    <name evidence="1" type="ORF">ACFOX0_18440</name>
</gene>
<keyword evidence="2" id="KW-1185">Reference proteome</keyword>
<proteinExistence type="predicted"/>
<dbReference type="Proteomes" id="UP001595868">
    <property type="component" value="Unassembled WGS sequence"/>
</dbReference>
<organism evidence="1 2">
    <name type="scientific">Micromonospora zhanjiangensis</name>
    <dbReference type="NCBI Taxonomy" id="1522057"/>
    <lineage>
        <taxon>Bacteria</taxon>
        <taxon>Bacillati</taxon>
        <taxon>Actinomycetota</taxon>
        <taxon>Actinomycetes</taxon>
        <taxon>Micromonosporales</taxon>
        <taxon>Micromonosporaceae</taxon>
        <taxon>Micromonospora</taxon>
    </lineage>
</organism>
<sequence length="314" mass="31688">MSRGTTLGTSTRSRCAVAATAAVVAVAATLVLPGAARAAYRHRAESAHDTTSPKSVTATCGPGEVLVGAGGRIRNGNGGVRLAAIVPGTTSVVVRGEAYPDYAEPWSVMAAAICASDDGQTRIVRVSPTGSRTATCPADLVLGGTGFDLPAGVPLTGLVPDADGAGVTVRTALQPLGTPGPVAYAVCVEGYRASWGGVGARYKRFATTGPVGTSSPRTVTVQRQWEWEVPSMSGVGGEVVVLPGPADPFPTNTSAIFIDAMMPNDDGTQVTVGAVHRATAATAGRSARGGRPVRAAAGDGLWSVTGYGTDHDIY</sequence>
<evidence type="ECO:0000313" key="1">
    <source>
        <dbReference type="EMBL" id="MFC4107897.1"/>
    </source>
</evidence>